<proteinExistence type="predicted"/>
<evidence type="ECO:0000313" key="1">
    <source>
        <dbReference type="EMBL" id="JAD96905.1"/>
    </source>
</evidence>
<protein>
    <submittedName>
        <fullName evidence="1">Uncharacterized protein</fullName>
    </submittedName>
</protein>
<name>A0A0A9EGA2_ARUDO</name>
<dbReference type="EMBL" id="GBRH01200990">
    <property type="protein sequence ID" value="JAD96905.1"/>
    <property type="molecule type" value="Transcribed_RNA"/>
</dbReference>
<reference evidence="1" key="2">
    <citation type="journal article" date="2015" name="Data Brief">
        <title>Shoot transcriptome of the giant reed, Arundo donax.</title>
        <authorList>
            <person name="Barrero R.A."/>
            <person name="Guerrero F.D."/>
            <person name="Moolhuijzen P."/>
            <person name="Goolsby J.A."/>
            <person name="Tidwell J."/>
            <person name="Bellgard S.E."/>
            <person name="Bellgard M.I."/>
        </authorList>
    </citation>
    <scope>NUCLEOTIDE SEQUENCE</scope>
    <source>
        <tissue evidence="1">Shoot tissue taken approximately 20 cm above the soil surface</tissue>
    </source>
</reference>
<accession>A0A0A9EGA2</accession>
<sequence>MQFFSSELDTLYFSIEVLANQSKAGYVNLVCTVLH</sequence>
<dbReference type="AlphaFoldDB" id="A0A0A9EGA2"/>
<organism evidence="1">
    <name type="scientific">Arundo donax</name>
    <name type="common">Giant reed</name>
    <name type="synonym">Donax arundinaceus</name>
    <dbReference type="NCBI Taxonomy" id="35708"/>
    <lineage>
        <taxon>Eukaryota</taxon>
        <taxon>Viridiplantae</taxon>
        <taxon>Streptophyta</taxon>
        <taxon>Embryophyta</taxon>
        <taxon>Tracheophyta</taxon>
        <taxon>Spermatophyta</taxon>
        <taxon>Magnoliopsida</taxon>
        <taxon>Liliopsida</taxon>
        <taxon>Poales</taxon>
        <taxon>Poaceae</taxon>
        <taxon>PACMAD clade</taxon>
        <taxon>Arundinoideae</taxon>
        <taxon>Arundineae</taxon>
        <taxon>Arundo</taxon>
    </lineage>
</organism>
<reference evidence="1" key="1">
    <citation type="submission" date="2014-09" db="EMBL/GenBank/DDBJ databases">
        <authorList>
            <person name="Magalhaes I.L.F."/>
            <person name="Oliveira U."/>
            <person name="Santos F.R."/>
            <person name="Vidigal T.H.D.A."/>
            <person name="Brescovit A.D."/>
            <person name="Santos A.J."/>
        </authorList>
    </citation>
    <scope>NUCLEOTIDE SEQUENCE</scope>
    <source>
        <tissue evidence="1">Shoot tissue taken approximately 20 cm above the soil surface</tissue>
    </source>
</reference>